<dbReference type="InterPro" id="IPR046229">
    <property type="entry name" value="TnpC-like"/>
</dbReference>
<dbReference type="EMBL" id="JADWDC010000051">
    <property type="protein sequence ID" value="MCC0178687.1"/>
    <property type="molecule type" value="Genomic_DNA"/>
</dbReference>
<evidence type="ECO:0000256" key="1">
    <source>
        <dbReference type="SAM" id="Coils"/>
    </source>
</evidence>
<reference evidence="2" key="1">
    <citation type="journal article" date="2021" name="Antonie Van Leeuwenhoek">
        <title>Draft genome and description of Waterburya agarophytonicola gen. nov. sp. nov. (Pleurocapsales, Cyanobacteria): a seaweed symbiont.</title>
        <authorList>
            <person name="Bonthond G."/>
            <person name="Shalygin S."/>
            <person name="Bayer T."/>
            <person name="Weinberger F."/>
        </authorList>
    </citation>
    <scope>NUCLEOTIDE SEQUENCE</scope>
    <source>
        <strain evidence="2">KI4</strain>
    </source>
</reference>
<name>A0A964BU01_9CYAN</name>
<dbReference type="RefSeq" id="WP_229641788.1">
    <property type="nucleotide sequence ID" value="NZ_JADWDC010000051.1"/>
</dbReference>
<protein>
    <submittedName>
        <fullName evidence="2">Uncharacterized protein</fullName>
    </submittedName>
</protein>
<feature type="coiled-coil region" evidence="1">
    <location>
        <begin position="89"/>
        <end position="147"/>
    </location>
</feature>
<comment type="caution">
    <text evidence="2">The sequence shown here is derived from an EMBL/GenBank/DDBJ whole genome shotgun (WGS) entry which is preliminary data.</text>
</comment>
<gene>
    <name evidence="2" type="ORF">I4641_17085</name>
</gene>
<sequence length="197" mass="23014">MSNKQIAALTIASQQKQKIALARTEEAIEYLIENNFKITVRSVAKTAGVSVSYIYKYPELAYKIQTLRDRQKYNLDSEKCLPSNINQQLKKLKSEKIELIGKIEELNNYINAIEEKGKSLTKLQIENLQLQTENQQLKQELEYIKQNLHKTRSFILSQGYDTQDEVVMETRKRVVQKITSENTKVIKTIRKEFKKEI</sequence>
<accession>A0A964BU01</accession>
<evidence type="ECO:0000313" key="3">
    <source>
        <dbReference type="Proteomes" id="UP000729733"/>
    </source>
</evidence>
<keyword evidence="3" id="KW-1185">Reference proteome</keyword>
<evidence type="ECO:0000313" key="2">
    <source>
        <dbReference type="EMBL" id="MCC0178687.1"/>
    </source>
</evidence>
<dbReference type="Proteomes" id="UP000729733">
    <property type="component" value="Unassembled WGS sequence"/>
</dbReference>
<organism evidence="2 3">
    <name type="scientific">Waterburya agarophytonicola KI4</name>
    <dbReference type="NCBI Taxonomy" id="2874699"/>
    <lineage>
        <taxon>Bacteria</taxon>
        <taxon>Bacillati</taxon>
        <taxon>Cyanobacteriota</taxon>
        <taxon>Cyanophyceae</taxon>
        <taxon>Pleurocapsales</taxon>
        <taxon>Hyellaceae</taxon>
        <taxon>Waterburya</taxon>
        <taxon>Waterburya agarophytonicola</taxon>
    </lineage>
</organism>
<keyword evidence="1" id="KW-0175">Coiled coil</keyword>
<dbReference type="Pfam" id="PF19776">
    <property type="entry name" value="DUF6262"/>
    <property type="match status" value="1"/>
</dbReference>
<proteinExistence type="predicted"/>
<dbReference type="AlphaFoldDB" id="A0A964BU01"/>